<dbReference type="AlphaFoldDB" id="F0SH21"/>
<sequence>MYLVLACGLLVLAGCGGSGDVTRGDVVGTVTFNGEPVEEGFIQFIPVPGVEGAPVKLWIRDGKFDSTRDEIDNRGIPVGMNRVEIIGRKATGKQIKVMGEVEDEVIQFIPARYNEESELQLDVPAKQITHDFELTE</sequence>
<name>F0SH21_RUBBR</name>
<keyword evidence="2" id="KW-1185">Reference proteome</keyword>
<accession>F0SH21</accession>
<dbReference type="EMBL" id="CP002546">
    <property type="protein sequence ID" value="ADY59506.1"/>
    <property type="molecule type" value="Genomic_DNA"/>
</dbReference>
<gene>
    <name evidence="1" type="ordered locus">Plabr_1897</name>
</gene>
<evidence type="ECO:0000313" key="2">
    <source>
        <dbReference type="Proteomes" id="UP000006860"/>
    </source>
</evidence>
<evidence type="ECO:0000313" key="1">
    <source>
        <dbReference type="EMBL" id="ADY59506.1"/>
    </source>
</evidence>
<dbReference type="Proteomes" id="UP000006860">
    <property type="component" value="Chromosome"/>
</dbReference>
<dbReference type="HOGENOM" id="CLU_113730_3_0_0"/>
<protein>
    <submittedName>
        <fullName evidence="1">Uncharacterized protein</fullName>
    </submittedName>
</protein>
<organism evidence="1 2">
    <name type="scientific">Rubinisphaera brasiliensis (strain ATCC 49424 / DSM 5305 / JCM 21570 / IAM 15109 / NBRC 103401 / IFAM 1448)</name>
    <name type="common">Planctomyces brasiliensis</name>
    <dbReference type="NCBI Taxonomy" id="756272"/>
    <lineage>
        <taxon>Bacteria</taxon>
        <taxon>Pseudomonadati</taxon>
        <taxon>Planctomycetota</taxon>
        <taxon>Planctomycetia</taxon>
        <taxon>Planctomycetales</taxon>
        <taxon>Planctomycetaceae</taxon>
        <taxon>Rubinisphaera</taxon>
    </lineage>
</organism>
<dbReference type="KEGG" id="pbs:Plabr_1897"/>
<proteinExistence type="predicted"/>
<reference evidence="2" key="1">
    <citation type="submission" date="2011-02" db="EMBL/GenBank/DDBJ databases">
        <title>The complete genome of Planctomyces brasiliensis DSM 5305.</title>
        <authorList>
            <person name="Lucas S."/>
            <person name="Copeland A."/>
            <person name="Lapidus A."/>
            <person name="Bruce D."/>
            <person name="Goodwin L."/>
            <person name="Pitluck S."/>
            <person name="Kyrpides N."/>
            <person name="Mavromatis K."/>
            <person name="Pagani I."/>
            <person name="Ivanova N."/>
            <person name="Ovchinnikova G."/>
            <person name="Lu M."/>
            <person name="Detter J.C."/>
            <person name="Han C."/>
            <person name="Land M."/>
            <person name="Hauser L."/>
            <person name="Markowitz V."/>
            <person name="Cheng J.-F."/>
            <person name="Hugenholtz P."/>
            <person name="Woyke T."/>
            <person name="Wu D."/>
            <person name="Tindall B."/>
            <person name="Pomrenke H.G."/>
            <person name="Brambilla E."/>
            <person name="Klenk H.-P."/>
            <person name="Eisen J.A."/>
        </authorList>
    </citation>
    <scope>NUCLEOTIDE SEQUENCE [LARGE SCALE GENOMIC DNA]</scope>
    <source>
        <strain evidence="2">ATCC 49424 / DSM 5305 / JCM 21570 / NBRC 103401 / IFAM 1448</strain>
    </source>
</reference>